<feature type="region of interest" description="Disordered" evidence="7">
    <location>
        <begin position="14"/>
        <end position="42"/>
    </location>
</feature>
<keyword evidence="4" id="KW-0863">Zinc-finger</keyword>
<feature type="region of interest" description="Disordered" evidence="7">
    <location>
        <begin position="630"/>
        <end position="654"/>
    </location>
</feature>
<feature type="compositionally biased region" description="Polar residues" evidence="7">
    <location>
        <begin position="876"/>
        <end position="906"/>
    </location>
</feature>
<evidence type="ECO:0000256" key="2">
    <source>
        <dbReference type="ARBA" id="ARBA00022723"/>
    </source>
</evidence>
<name>A0AA35PZV4_9HYPO</name>
<dbReference type="SMART" id="SM00320">
    <property type="entry name" value="WD40"/>
    <property type="match status" value="5"/>
</dbReference>
<feature type="region of interest" description="Disordered" evidence="7">
    <location>
        <begin position="760"/>
        <end position="930"/>
    </location>
</feature>
<dbReference type="PROSITE" id="PS50082">
    <property type="entry name" value="WD_REPEATS_2"/>
    <property type="match status" value="1"/>
</dbReference>
<dbReference type="PROSITE" id="PS50294">
    <property type="entry name" value="WD_REPEATS_REGION"/>
    <property type="match status" value="1"/>
</dbReference>
<feature type="compositionally biased region" description="Low complexity" evidence="7">
    <location>
        <begin position="490"/>
        <end position="503"/>
    </location>
</feature>
<feature type="region of interest" description="Disordered" evidence="7">
    <location>
        <begin position="1201"/>
        <end position="1276"/>
    </location>
</feature>
<feature type="compositionally biased region" description="Polar residues" evidence="7">
    <location>
        <begin position="685"/>
        <end position="694"/>
    </location>
</feature>
<evidence type="ECO:0000313" key="9">
    <source>
        <dbReference type="Proteomes" id="UP001160390"/>
    </source>
</evidence>
<gene>
    <name evidence="8" type="ORF">CCHLO57077_00002084</name>
</gene>
<dbReference type="EMBL" id="CABFNP030001012">
    <property type="protein sequence ID" value="CAI6090453.1"/>
    <property type="molecule type" value="Genomic_DNA"/>
</dbReference>
<dbReference type="Proteomes" id="UP001160390">
    <property type="component" value="Unassembled WGS sequence"/>
</dbReference>
<feature type="compositionally biased region" description="Polar residues" evidence="7">
    <location>
        <begin position="782"/>
        <end position="812"/>
    </location>
</feature>
<dbReference type="InterPro" id="IPR001680">
    <property type="entry name" value="WD40_rpt"/>
</dbReference>
<dbReference type="GO" id="GO:0005774">
    <property type="term" value="C:vacuolar membrane"/>
    <property type="evidence" value="ECO:0007669"/>
    <property type="project" value="TreeGrafter"/>
</dbReference>
<comment type="caution">
    <text evidence="8">The sequence shown here is derived from an EMBL/GenBank/DDBJ whole genome shotgun (WGS) entry which is preliminary data.</text>
</comment>
<organism evidence="8 9">
    <name type="scientific">Clonostachys chloroleuca</name>
    <dbReference type="NCBI Taxonomy" id="1926264"/>
    <lineage>
        <taxon>Eukaryota</taxon>
        <taxon>Fungi</taxon>
        <taxon>Dikarya</taxon>
        <taxon>Ascomycota</taxon>
        <taxon>Pezizomycotina</taxon>
        <taxon>Sordariomycetes</taxon>
        <taxon>Hypocreomycetidae</taxon>
        <taxon>Hypocreales</taxon>
        <taxon>Bionectriaceae</taxon>
        <taxon>Clonostachys</taxon>
    </lineage>
</organism>
<dbReference type="GO" id="GO:0061700">
    <property type="term" value="C:GATOR2 complex"/>
    <property type="evidence" value="ECO:0007669"/>
    <property type="project" value="TreeGrafter"/>
</dbReference>
<keyword evidence="5" id="KW-0862">Zinc</keyword>
<dbReference type="InterPro" id="IPR037590">
    <property type="entry name" value="WDR24"/>
</dbReference>
<feature type="repeat" description="WD" evidence="6">
    <location>
        <begin position="260"/>
        <end position="301"/>
    </location>
</feature>
<evidence type="ECO:0000313" key="8">
    <source>
        <dbReference type="EMBL" id="CAI6090453.1"/>
    </source>
</evidence>
<feature type="region of interest" description="Disordered" evidence="7">
    <location>
        <begin position="717"/>
        <end position="746"/>
    </location>
</feature>
<dbReference type="GO" id="GO:0016239">
    <property type="term" value="P:positive regulation of macroautophagy"/>
    <property type="evidence" value="ECO:0007669"/>
    <property type="project" value="TreeGrafter"/>
</dbReference>
<evidence type="ECO:0000256" key="6">
    <source>
        <dbReference type="PROSITE-ProRule" id="PRU00221"/>
    </source>
</evidence>
<dbReference type="GO" id="GO:0008270">
    <property type="term" value="F:zinc ion binding"/>
    <property type="evidence" value="ECO:0007669"/>
    <property type="project" value="UniProtKB-KW"/>
</dbReference>
<evidence type="ECO:0000256" key="4">
    <source>
        <dbReference type="ARBA" id="ARBA00022771"/>
    </source>
</evidence>
<dbReference type="GO" id="GO:1904263">
    <property type="term" value="P:positive regulation of TORC1 signaling"/>
    <property type="evidence" value="ECO:0007669"/>
    <property type="project" value="TreeGrafter"/>
</dbReference>
<accession>A0AA35PZV4</accession>
<feature type="compositionally biased region" description="Basic and acidic residues" evidence="7">
    <location>
        <begin position="630"/>
        <end position="641"/>
    </location>
</feature>
<dbReference type="GO" id="GO:0005829">
    <property type="term" value="C:cytosol"/>
    <property type="evidence" value="ECO:0007669"/>
    <property type="project" value="TreeGrafter"/>
</dbReference>
<evidence type="ECO:0000256" key="1">
    <source>
        <dbReference type="ARBA" id="ARBA00022574"/>
    </source>
</evidence>
<dbReference type="Pfam" id="PF00400">
    <property type="entry name" value="WD40"/>
    <property type="match status" value="1"/>
</dbReference>
<feature type="compositionally biased region" description="Polar residues" evidence="7">
    <location>
        <begin position="18"/>
        <end position="42"/>
    </location>
</feature>
<evidence type="ECO:0000256" key="5">
    <source>
        <dbReference type="ARBA" id="ARBA00022833"/>
    </source>
</evidence>
<dbReference type="Gene3D" id="2.130.10.10">
    <property type="entry name" value="YVTN repeat-like/Quinoprotein amine dehydrogenase"/>
    <property type="match status" value="2"/>
</dbReference>
<dbReference type="InterPro" id="IPR015943">
    <property type="entry name" value="WD40/YVTN_repeat-like_dom_sf"/>
</dbReference>
<dbReference type="PANTHER" id="PTHR46200:SF1">
    <property type="entry name" value="GATOR COMPLEX PROTEIN WDR24"/>
    <property type="match status" value="1"/>
</dbReference>
<feature type="compositionally biased region" description="Basic and acidic residues" evidence="7">
    <location>
        <begin position="844"/>
        <end position="869"/>
    </location>
</feature>
<dbReference type="SUPFAM" id="SSF50978">
    <property type="entry name" value="WD40 repeat-like"/>
    <property type="match status" value="1"/>
</dbReference>
<keyword evidence="1 6" id="KW-0853">WD repeat</keyword>
<reference evidence="8" key="1">
    <citation type="submission" date="2023-01" db="EMBL/GenBank/DDBJ databases">
        <authorList>
            <person name="Piombo E."/>
        </authorList>
    </citation>
    <scope>NUCLEOTIDE SEQUENCE</scope>
</reference>
<keyword evidence="3" id="KW-0677">Repeat</keyword>
<feature type="region of interest" description="Disordered" evidence="7">
    <location>
        <begin position="667"/>
        <end position="695"/>
    </location>
</feature>
<dbReference type="InterPro" id="IPR036322">
    <property type="entry name" value="WD40_repeat_dom_sf"/>
</dbReference>
<protein>
    <submittedName>
        <fullName evidence="8">Uncharacterized protein</fullName>
    </submittedName>
</protein>
<dbReference type="PROSITE" id="PS00678">
    <property type="entry name" value="WD_REPEATS_1"/>
    <property type="match status" value="1"/>
</dbReference>
<feature type="region of interest" description="Disordered" evidence="7">
    <location>
        <begin position="483"/>
        <end position="505"/>
    </location>
</feature>
<dbReference type="InterPro" id="IPR019775">
    <property type="entry name" value="WD40_repeat_CS"/>
</dbReference>
<keyword evidence="2" id="KW-0479">Metal-binding</keyword>
<dbReference type="PANTHER" id="PTHR46200">
    <property type="entry name" value="GATOR COMPLEX PROTEIN WDR24"/>
    <property type="match status" value="1"/>
</dbReference>
<sequence length="1276" mass="140218">MYNRDSKIMRKLLGKSAPDTSSGEHSSLVGNHSSSIPATFRPSKSQDSVYVAGVPISCLDVSPDRRAVALGGPHILKTIVHEDHPTNFGFRFGDGVDLRAAITAQPATGVKANATPDQLNIRDVKWHGSSTIFTACANGRIFAYDVARIGAGGSSEPLEYIHMQEDSRQVNTLDVNPHLNSWLLSGSQDGLARVFDTANAIHTRSGVLTFRQRFAALRCIDSIRQVKWSPRVGHEMACCTDSGVVIKWDVRSPSRPLLRINAHEKACTGISWHPDGIHLITSGSDCKLHVWDMGSTADRRQKPKWTISTPAPVSAVAWRPGLWSATARSRRAAQVAVTYDENSTRRYGTSVVHIWDLARPTLPYKEIERFDSSPAALAWQDQDMLWTVGQDGLFNQCDVAHAPRTLDRRPTSAMAFSSKGDVLMFLDERAQQHRPRRSSVLNASDVIPRSSFDSSPRMPMLSVSRSDSEEDVLGSFISPRRGARKRRSIARTTNSLSTTPPSSMEDTKLVLGLEQAIKTTGTFKSQQAMASGHLPAAKTASSYQYLASIYLETLIKELPYKEDGKPMVDRVANIMERYAEAAEAASLFRLAQTWRVLAFAVSLLLKRRAQYHMELRLSQFQKLKLEVHRVSKGRRSGDATPRRPSAVTNGGADSRLLGRSLLSDEIQESTSNVPTPIARPVDHQGPNSNGQNFQYGKRLTPIVEPDSFTIGPAAHEEYMRRSSTPRRRLDSVPISLTSEESEVSHTEGYDFYDTEALSHAIDVPSPKTSQDWIARKEKEQSRPTSKISRQNSDESYGQLFSISETGQLSRRSSGLAGGLTKSNLSHSESIKTKTSDGSSVEYGSRIRGDHLRRDSPEKDQPRKQYKTDSPEEVFMISQTTVATDDDTYPSQTSLPSQDSENYSQSVDGDIKFPSPRPEAPNPALSRRPSWDYQYDPRSHILESDYIPWDDDPPYPHPLLASTSKPSSSVPALDPYALITRALNFESKSTALNASAIILLLKPLVPDSIIETPHARAILRQHHSRLMGMGLFVEAALLRNLCIQGWPEGLPYWGESYTAIFAPGQDSVKVSLACSSCGRPREIDPLDSSASVWTCERCKSVMAPCAVCGHREPELAAHDPIEEAAAHPEMLSLSEWFYCPGCAHGGHASCIQTWHSVMPSDPTAKYSGGCCPMDGCGHACLPGKYRGEMATARADELARVAVERSRSRTSSPQPRGTGVVRSDRDDVPQSKAVGMAREALSKGSSGSGGGGILSSSPGRMIGERERRKSVKFAGTDR</sequence>
<keyword evidence="9" id="KW-1185">Reference proteome</keyword>
<evidence type="ECO:0000256" key="7">
    <source>
        <dbReference type="SAM" id="MobiDB-lite"/>
    </source>
</evidence>
<evidence type="ECO:0000256" key="3">
    <source>
        <dbReference type="ARBA" id="ARBA00022737"/>
    </source>
</evidence>
<dbReference type="AlphaFoldDB" id="A0AA35PZV4"/>
<proteinExistence type="predicted"/>